<dbReference type="EMBL" id="JANBPG010000055">
    <property type="protein sequence ID" value="KAJ1900873.1"/>
    <property type="molecule type" value="Genomic_DNA"/>
</dbReference>
<organism evidence="1 2">
    <name type="scientific">Kickxella alabastrina</name>
    <dbReference type="NCBI Taxonomy" id="61397"/>
    <lineage>
        <taxon>Eukaryota</taxon>
        <taxon>Fungi</taxon>
        <taxon>Fungi incertae sedis</taxon>
        <taxon>Zoopagomycota</taxon>
        <taxon>Kickxellomycotina</taxon>
        <taxon>Kickxellomycetes</taxon>
        <taxon>Kickxellales</taxon>
        <taxon>Kickxellaceae</taxon>
        <taxon>Kickxella</taxon>
    </lineage>
</organism>
<name>A0ACC1IU97_9FUNG</name>
<protein>
    <submittedName>
        <fullName evidence="1">Type I HSP40 co-chaperone</fullName>
    </submittedName>
</protein>
<dbReference type="Proteomes" id="UP001150581">
    <property type="component" value="Unassembled WGS sequence"/>
</dbReference>
<keyword evidence="2" id="KW-1185">Reference proteome</keyword>
<sequence length="106" mass="11946">PGEVKVIEGQGMPSHRHQNMGNLFVKFNVRFPESNWTTEENIKKLEDILPARKPLPTLPAGAIQEEVVLSALDLRHQKNMREGDDAMDEDYEDAHQQGPGVQCAQQ</sequence>
<proteinExistence type="predicted"/>
<evidence type="ECO:0000313" key="1">
    <source>
        <dbReference type="EMBL" id="KAJ1900873.1"/>
    </source>
</evidence>
<gene>
    <name evidence="1" type="primary">YDJ1_2</name>
    <name evidence="1" type="ORF">LPJ66_001165</name>
</gene>
<evidence type="ECO:0000313" key="2">
    <source>
        <dbReference type="Proteomes" id="UP001150581"/>
    </source>
</evidence>
<accession>A0ACC1IU97</accession>
<feature type="non-terminal residue" evidence="1">
    <location>
        <position position="1"/>
    </location>
</feature>
<comment type="caution">
    <text evidence="1">The sequence shown here is derived from an EMBL/GenBank/DDBJ whole genome shotgun (WGS) entry which is preliminary data.</text>
</comment>
<reference evidence="1" key="1">
    <citation type="submission" date="2022-07" db="EMBL/GenBank/DDBJ databases">
        <title>Phylogenomic reconstructions and comparative analyses of Kickxellomycotina fungi.</title>
        <authorList>
            <person name="Reynolds N.K."/>
            <person name="Stajich J.E."/>
            <person name="Barry K."/>
            <person name="Grigoriev I.V."/>
            <person name="Crous P."/>
            <person name="Smith M.E."/>
        </authorList>
    </citation>
    <scope>NUCLEOTIDE SEQUENCE</scope>
    <source>
        <strain evidence="1">Benny 63K</strain>
    </source>
</reference>